<feature type="coiled-coil region" evidence="1">
    <location>
        <begin position="54"/>
        <end position="112"/>
    </location>
</feature>
<evidence type="ECO:0000256" key="1">
    <source>
        <dbReference type="SAM" id="Coils"/>
    </source>
</evidence>
<reference evidence="3" key="1">
    <citation type="submission" date="2020-07" db="EMBL/GenBank/DDBJ databases">
        <title>Multicomponent nature underlies the extraordinary mechanical properties of spider dragline silk.</title>
        <authorList>
            <person name="Kono N."/>
            <person name="Nakamura H."/>
            <person name="Mori M."/>
            <person name="Yoshida Y."/>
            <person name="Ohtoshi R."/>
            <person name="Malay A.D."/>
            <person name="Moran D.A.P."/>
            <person name="Tomita M."/>
            <person name="Numata K."/>
            <person name="Arakawa K."/>
        </authorList>
    </citation>
    <scope>NUCLEOTIDE SEQUENCE</scope>
</reference>
<accession>A0A8X6L783</accession>
<dbReference type="OrthoDB" id="6433986at2759"/>
<dbReference type="EMBL" id="BMAO01024962">
    <property type="protein sequence ID" value="GFQ99064.1"/>
    <property type="molecule type" value="Genomic_DNA"/>
</dbReference>
<protein>
    <submittedName>
        <fullName evidence="3">Retrovirus-related Pol polyprotein from transposon 297</fullName>
    </submittedName>
</protein>
<dbReference type="PANTHER" id="PTHR46888:SF1">
    <property type="entry name" value="RIBONUCLEASE H"/>
    <property type="match status" value="1"/>
</dbReference>
<feature type="domain" description="Integrase zinc-binding" evidence="2">
    <location>
        <begin position="371"/>
        <end position="413"/>
    </location>
</feature>
<keyword evidence="4" id="KW-1185">Reference proteome</keyword>
<name>A0A8X6L783_TRICU</name>
<evidence type="ECO:0000313" key="4">
    <source>
        <dbReference type="Proteomes" id="UP000887116"/>
    </source>
</evidence>
<dbReference type="Gene3D" id="1.10.340.70">
    <property type="match status" value="1"/>
</dbReference>
<organism evidence="3 4">
    <name type="scientific">Trichonephila clavata</name>
    <name type="common">Joro spider</name>
    <name type="synonym">Nephila clavata</name>
    <dbReference type="NCBI Taxonomy" id="2740835"/>
    <lineage>
        <taxon>Eukaryota</taxon>
        <taxon>Metazoa</taxon>
        <taxon>Ecdysozoa</taxon>
        <taxon>Arthropoda</taxon>
        <taxon>Chelicerata</taxon>
        <taxon>Arachnida</taxon>
        <taxon>Araneae</taxon>
        <taxon>Araneomorphae</taxon>
        <taxon>Entelegynae</taxon>
        <taxon>Araneoidea</taxon>
        <taxon>Nephilidae</taxon>
        <taxon>Trichonephila</taxon>
    </lineage>
</organism>
<sequence>MAYLGKARKEDLRLLAEELNLNVGDNMKISDLSKLITTHPDYDEEFSKNQLTIIIEDRKLREQQEIENRKLREQQEMALKQQEIENRRLQEQQEMVLKQQEFEKENQRLDREFQLEKLRTFGSGMPEKYKKDTTSQCQSNTITAKGTELESTKEVVTARVSIPVSVPINTRNGIDDLQFVDIKCGQTSIKAVIDTGAQISVLREDLIGKDCGEGEGTIQIISAFGEKEIAALKLFNLKIDDGKHGSVPIMCAVSKKLVNDMLISATAYEILLENVQLFDFENQRDFECTKDKDIQLESEEELSTLALGQETETSETNSAKSSFVKLQRMDESLGPVWSQAKNKQNAYEIDDGVLIHTESICGEDVKQVVLPTCKREEVMKVAHEIPLAGHLGESKTKQRIKYSFFWPKLKQDHNRRLAIPTCLRSATKRPIETIEGGLDR</sequence>
<dbReference type="FunFam" id="1.10.340.70:FF:000001">
    <property type="entry name" value="Retrovirus-related Pol polyprotein from transposon gypsy-like Protein"/>
    <property type="match status" value="1"/>
</dbReference>
<dbReference type="Pfam" id="PF17921">
    <property type="entry name" value="Integrase_H2C2"/>
    <property type="match status" value="1"/>
</dbReference>
<evidence type="ECO:0000313" key="3">
    <source>
        <dbReference type="EMBL" id="GFQ99064.1"/>
    </source>
</evidence>
<evidence type="ECO:0000259" key="2">
    <source>
        <dbReference type="Pfam" id="PF17921"/>
    </source>
</evidence>
<dbReference type="SUPFAM" id="SSF50630">
    <property type="entry name" value="Acid proteases"/>
    <property type="match status" value="1"/>
</dbReference>
<proteinExistence type="predicted"/>
<dbReference type="Gene3D" id="2.40.70.10">
    <property type="entry name" value="Acid Proteases"/>
    <property type="match status" value="1"/>
</dbReference>
<dbReference type="AlphaFoldDB" id="A0A8X6L783"/>
<comment type="caution">
    <text evidence="3">The sequence shown here is derived from an EMBL/GenBank/DDBJ whole genome shotgun (WGS) entry which is preliminary data.</text>
</comment>
<dbReference type="Proteomes" id="UP000887116">
    <property type="component" value="Unassembled WGS sequence"/>
</dbReference>
<dbReference type="PANTHER" id="PTHR46888">
    <property type="entry name" value="ZINC KNUCKLE DOMAINCONTAINING PROTEIN-RELATED"/>
    <property type="match status" value="1"/>
</dbReference>
<gene>
    <name evidence="3" type="primary">pol_3247</name>
    <name evidence="3" type="ORF">TNCT_272881</name>
</gene>
<dbReference type="InterPro" id="IPR041588">
    <property type="entry name" value="Integrase_H2C2"/>
</dbReference>
<keyword evidence="1" id="KW-0175">Coiled coil</keyword>
<dbReference type="InterPro" id="IPR021109">
    <property type="entry name" value="Peptidase_aspartic_dom_sf"/>
</dbReference>